<keyword evidence="1" id="KW-0812">Transmembrane</keyword>
<keyword evidence="3" id="KW-1185">Reference proteome</keyword>
<dbReference type="Proteomes" id="UP000001542">
    <property type="component" value="Unassembled WGS sequence"/>
</dbReference>
<dbReference type="KEGG" id="tva:5467998"/>
<proteinExistence type="predicted"/>
<accession>A2DBB3</accession>
<name>A2DBB3_TRIV3</name>
<dbReference type="Gene3D" id="1.25.40.20">
    <property type="entry name" value="Ankyrin repeat-containing domain"/>
    <property type="match status" value="1"/>
</dbReference>
<keyword evidence="1" id="KW-0472">Membrane</keyword>
<dbReference type="EMBL" id="DS113184">
    <property type="protein sequence ID" value="EAY22443.1"/>
    <property type="molecule type" value="Genomic_DNA"/>
</dbReference>
<reference evidence="2" key="2">
    <citation type="journal article" date="2007" name="Science">
        <title>Draft genome sequence of the sexually transmitted pathogen Trichomonas vaginalis.</title>
        <authorList>
            <person name="Carlton J.M."/>
            <person name="Hirt R.P."/>
            <person name="Silva J.C."/>
            <person name="Delcher A.L."/>
            <person name="Schatz M."/>
            <person name="Zhao Q."/>
            <person name="Wortman J.R."/>
            <person name="Bidwell S.L."/>
            <person name="Alsmark U.C.M."/>
            <person name="Besteiro S."/>
            <person name="Sicheritz-Ponten T."/>
            <person name="Noel C.J."/>
            <person name="Dacks J.B."/>
            <person name="Foster P.G."/>
            <person name="Simillion C."/>
            <person name="Van de Peer Y."/>
            <person name="Miranda-Saavedra D."/>
            <person name="Barton G.J."/>
            <person name="Westrop G.D."/>
            <person name="Mueller S."/>
            <person name="Dessi D."/>
            <person name="Fiori P.L."/>
            <person name="Ren Q."/>
            <person name="Paulsen I."/>
            <person name="Zhang H."/>
            <person name="Bastida-Corcuera F.D."/>
            <person name="Simoes-Barbosa A."/>
            <person name="Brown M.T."/>
            <person name="Hayes R.D."/>
            <person name="Mukherjee M."/>
            <person name="Okumura C.Y."/>
            <person name="Schneider R."/>
            <person name="Smith A.J."/>
            <person name="Vanacova S."/>
            <person name="Villalvazo M."/>
            <person name="Haas B.J."/>
            <person name="Pertea M."/>
            <person name="Feldblyum T.V."/>
            <person name="Utterback T.R."/>
            <person name="Shu C.L."/>
            <person name="Osoegawa K."/>
            <person name="de Jong P.J."/>
            <person name="Hrdy I."/>
            <person name="Horvathova L."/>
            <person name="Zubacova Z."/>
            <person name="Dolezal P."/>
            <person name="Malik S.B."/>
            <person name="Logsdon J.M. Jr."/>
            <person name="Henze K."/>
            <person name="Gupta A."/>
            <person name="Wang C.C."/>
            <person name="Dunne R.L."/>
            <person name="Upcroft J.A."/>
            <person name="Upcroft P."/>
            <person name="White O."/>
            <person name="Salzberg S.L."/>
            <person name="Tang P."/>
            <person name="Chiu C.-H."/>
            <person name="Lee Y.-S."/>
            <person name="Embley T.M."/>
            <person name="Coombs G.H."/>
            <person name="Mottram J.C."/>
            <person name="Tachezy J."/>
            <person name="Fraser-Liggett C.M."/>
            <person name="Johnson P.J."/>
        </authorList>
    </citation>
    <scope>NUCLEOTIDE SEQUENCE [LARGE SCALE GENOMIC DNA]</scope>
    <source>
        <strain evidence="2">G3</strain>
    </source>
</reference>
<reference evidence="2" key="1">
    <citation type="submission" date="2006-10" db="EMBL/GenBank/DDBJ databases">
        <authorList>
            <person name="Amadeo P."/>
            <person name="Zhao Q."/>
            <person name="Wortman J."/>
            <person name="Fraser-Liggett C."/>
            <person name="Carlton J."/>
        </authorList>
    </citation>
    <scope>NUCLEOTIDE SEQUENCE</scope>
    <source>
        <strain evidence="2">G3</strain>
    </source>
</reference>
<sequence length="298" mass="34800">MEELFLEPKPIEVFEYPNQVSKIIWDINPSNLAESSSQIVNLITGKKISIQMVLFLIDNISTLRVKYISSYTGLYQRILNEFSCIVKPMNGKLATLLFNKGFKFDNFKPQMNEEEIINLYDKESPLYYIAWDKIDELKTKFPTLEINPENANIITPLDCACKFGSELCFNYLRNEGAIYTEESAKYALQAGNQNIFSQMVDDSQSFDNMINIALIYRNYEIAEYLQINFKQDHESIAEYMYYGVFEVASFLFNHEFDINKIFRVLLQIISFLALQHSLSFCIVLLLYIFIIALSHYLY</sequence>
<dbReference type="InterPro" id="IPR036770">
    <property type="entry name" value="Ankyrin_rpt-contain_sf"/>
</dbReference>
<dbReference type="RefSeq" id="XP_001583429.1">
    <property type="nucleotide sequence ID" value="XM_001583379.1"/>
</dbReference>
<keyword evidence="1" id="KW-1133">Transmembrane helix</keyword>
<evidence type="ECO:0000313" key="3">
    <source>
        <dbReference type="Proteomes" id="UP000001542"/>
    </source>
</evidence>
<dbReference type="SUPFAM" id="SSF48403">
    <property type="entry name" value="Ankyrin repeat"/>
    <property type="match status" value="1"/>
</dbReference>
<dbReference type="AlphaFoldDB" id="A2DBB3"/>
<dbReference type="PANTHER" id="PTHR24159">
    <property type="match status" value="1"/>
</dbReference>
<dbReference type="VEuPathDB" id="TrichDB:TVAGG3_0508450"/>
<organism evidence="2 3">
    <name type="scientific">Trichomonas vaginalis (strain ATCC PRA-98 / G3)</name>
    <dbReference type="NCBI Taxonomy" id="412133"/>
    <lineage>
        <taxon>Eukaryota</taxon>
        <taxon>Metamonada</taxon>
        <taxon>Parabasalia</taxon>
        <taxon>Trichomonadida</taxon>
        <taxon>Trichomonadidae</taxon>
        <taxon>Trichomonas</taxon>
    </lineage>
</organism>
<dbReference type="InParanoid" id="A2DBB3"/>
<evidence type="ECO:0000256" key="1">
    <source>
        <dbReference type="SAM" id="Phobius"/>
    </source>
</evidence>
<dbReference type="SMR" id="A2DBB3"/>
<dbReference type="VEuPathDB" id="TrichDB:TVAG_379220"/>
<evidence type="ECO:0000313" key="2">
    <source>
        <dbReference type="EMBL" id="EAY22443.1"/>
    </source>
</evidence>
<evidence type="ECO:0008006" key="4">
    <source>
        <dbReference type="Google" id="ProtNLM"/>
    </source>
</evidence>
<gene>
    <name evidence="2" type="ORF">TVAG_379220</name>
</gene>
<protein>
    <recommendedName>
        <fullName evidence="4">DUF3447 domain-containing protein</fullName>
    </recommendedName>
</protein>
<dbReference type="PANTHER" id="PTHR24159:SF5">
    <property type="entry name" value="ANK_REP_REGION DOMAIN-CONTAINING PROTEIN"/>
    <property type="match status" value="1"/>
</dbReference>
<feature type="transmembrane region" description="Helical" evidence="1">
    <location>
        <begin position="277"/>
        <end position="297"/>
    </location>
</feature>